<dbReference type="AlphaFoldDB" id="A0A6N2X7E9"/>
<evidence type="ECO:0000313" key="1">
    <source>
        <dbReference type="EMBL" id="VYT49680.1"/>
    </source>
</evidence>
<organism evidence="1">
    <name type="scientific">Bacteroides intestinalis</name>
    <dbReference type="NCBI Taxonomy" id="329854"/>
    <lineage>
        <taxon>Bacteria</taxon>
        <taxon>Pseudomonadati</taxon>
        <taxon>Bacteroidota</taxon>
        <taxon>Bacteroidia</taxon>
        <taxon>Bacteroidales</taxon>
        <taxon>Bacteroidaceae</taxon>
        <taxon>Bacteroides</taxon>
    </lineage>
</organism>
<gene>
    <name evidence="1" type="ORF">BILFYP9_04297</name>
</gene>
<protein>
    <submittedName>
        <fullName evidence="1">Uncharacterized protein</fullName>
    </submittedName>
</protein>
<accession>A0A6N2X7E9</accession>
<sequence length="36" mass="4317">MKNAQVYVKHPPVDNLPYDNRKIKVFSDLTYIFTNF</sequence>
<name>A0A6N2X7E9_9BACE</name>
<dbReference type="EMBL" id="CACRSU010000048">
    <property type="protein sequence ID" value="VYT49680.1"/>
    <property type="molecule type" value="Genomic_DNA"/>
</dbReference>
<proteinExistence type="predicted"/>
<reference evidence="1" key="1">
    <citation type="submission" date="2019-11" db="EMBL/GenBank/DDBJ databases">
        <authorList>
            <person name="Feng L."/>
        </authorList>
    </citation>
    <scope>NUCLEOTIDE SEQUENCE</scope>
    <source>
        <strain evidence="1">BintestinalisLFYP9</strain>
    </source>
</reference>